<feature type="transmembrane region" description="Helical" evidence="6">
    <location>
        <begin position="750"/>
        <end position="775"/>
    </location>
</feature>
<dbReference type="InterPro" id="IPR025857">
    <property type="entry name" value="MacB_PCD"/>
</dbReference>
<evidence type="ECO:0000256" key="6">
    <source>
        <dbReference type="SAM" id="Phobius"/>
    </source>
</evidence>
<dbReference type="Pfam" id="PF02687">
    <property type="entry name" value="FtsX"/>
    <property type="match status" value="2"/>
</dbReference>
<sequence>MNGFRLALRHLGREWRAGELTVLAAALVIAVASVTSVNFFTSRIHQALEGQANDLLGGDLVFLSDKPITSAKTELATELNLQTAKTVEFPTIVLVGEKNQLVALKAVSAAYPLRGHNRTASKMFAQDAEVKGGPAPGTVWSGSRLLTILGVDVGDEITVGNTSLKITAVLTSEPDQSEGVLLNIAPRLLMHTEDLPATGLIQPASRVVYRLLLAGEADAIDKIRLQWKPTLAPGETLHDVQDARPEIRSALGRGEGFLALAALVSVLLAGAAVAMATRRFISRHLDNCAIMRCLGAEQATISQLYTTQMVLLGVVASMVGIALGYLAQWGLMVLLAPLAGIRLPSPSWWPVLLGFVTGMVTLLGFAIPPILQLKNVPTLRVLRRDLGGLQTKTLSAYGIGIAAFALLVLFQAQDLKLAAAIIGGLMLVLVLLALVAGGMLLLLRPLREKGGAAWRFGLVNIYRRSGHSLIQMVGFGIGLMALLLLAVVRTDLLSEWENRLPADAPNRFLINIQPEQLDGVRDFLRAEQVEPPLLYPMVRARLTGINGKTIAVEDFPTDRGKRLVQREFNLSWSDQPQVENKVVSGSWWQPEDHGKPIISVEKSLADELGLTIGDTLTYNVAEQQFTAEITNLRMVKWDSFKANFFVVAPPGLLDSYPVNYISGFYLPTAQHGVLNRLVQQFPNITVLDVATILDQVRIIIEQVILAVEYVFFFTLLSGLMVMYAAIHATLDDRIREAAVLRTLGARRSQLLSSIILEYAGLGLLSGLVGAITAGAVGMVVAQQIFDMNYIPGPTLWLSGMLIGAIGVGLAGTLGTKFVLDQPPLKTLRDM</sequence>
<organism evidence="9">
    <name type="scientific">hydrothermal vent metagenome</name>
    <dbReference type="NCBI Taxonomy" id="652676"/>
    <lineage>
        <taxon>unclassified sequences</taxon>
        <taxon>metagenomes</taxon>
        <taxon>ecological metagenomes</taxon>
    </lineage>
</organism>
<dbReference type="PANTHER" id="PTHR30287">
    <property type="entry name" value="MEMBRANE COMPONENT OF PREDICTED ABC SUPERFAMILY METABOLITE UPTAKE TRANSPORTER"/>
    <property type="match status" value="1"/>
</dbReference>
<dbReference type="GO" id="GO:0005886">
    <property type="term" value="C:plasma membrane"/>
    <property type="evidence" value="ECO:0007669"/>
    <property type="project" value="UniProtKB-SubCell"/>
</dbReference>
<evidence type="ECO:0000313" key="9">
    <source>
        <dbReference type="EMBL" id="VAX11136.1"/>
    </source>
</evidence>
<evidence type="ECO:0000256" key="3">
    <source>
        <dbReference type="ARBA" id="ARBA00022692"/>
    </source>
</evidence>
<feature type="transmembrane region" description="Helical" evidence="6">
    <location>
        <begin position="394"/>
        <end position="412"/>
    </location>
</feature>
<feature type="domain" description="MacB-like periplasmic core" evidence="8">
    <location>
        <begin position="24"/>
        <end position="191"/>
    </location>
</feature>
<reference evidence="9" key="1">
    <citation type="submission" date="2018-06" db="EMBL/GenBank/DDBJ databases">
        <authorList>
            <person name="Zhirakovskaya E."/>
        </authorList>
    </citation>
    <scope>NUCLEOTIDE SEQUENCE</scope>
</reference>
<gene>
    <name evidence="9" type="ORF">MNBD_GAMMA26-1343</name>
</gene>
<feature type="transmembrane region" description="Helical" evidence="6">
    <location>
        <begin position="418"/>
        <end position="443"/>
    </location>
</feature>
<protein>
    <submittedName>
        <fullName evidence="9">ABC transporter, fused permease protein</fullName>
    </submittedName>
</protein>
<feature type="transmembrane region" description="Helical" evidence="6">
    <location>
        <begin position="469"/>
        <end position="488"/>
    </location>
</feature>
<dbReference type="InterPro" id="IPR038766">
    <property type="entry name" value="Membrane_comp_ABC_pdt"/>
</dbReference>
<evidence type="ECO:0000256" key="2">
    <source>
        <dbReference type="ARBA" id="ARBA00022475"/>
    </source>
</evidence>
<comment type="subcellular location">
    <subcellularLocation>
        <location evidence="1">Cell membrane</location>
        <topology evidence="1">Multi-pass membrane protein</topology>
    </subcellularLocation>
</comment>
<name>A0A3B1AYH6_9ZZZZ</name>
<evidence type="ECO:0000256" key="1">
    <source>
        <dbReference type="ARBA" id="ARBA00004651"/>
    </source>
</evidence>
<dbReference type="Pfam" id="PF12704">
    <property type="entry name" value="MacB_PCD"/>
    <property type="match status" value="1"/>
</dbReference>
<dbReference type="PANTHER" id="PTHR30287:SF1">
    <property type="entry name" value="INNER MEMBRANE PROTEIN"/>
    <property type="match status" value="1"/>
</dbReference>
<dbReference type="AlphaFoldDB" id="A0A3B1AYH6"/>
<feature type="domain" description="ABC3 transporter permease C-terminal" evidence="7">
    <location>
        <begin position="710"/>
        <end position="808"/>
    </location>
</feature>
<feature type="transmembrane region" description="Helical" evidence="6">
    <location>
        <begin position="348"/>
        <end position="373"/>
    </location>
</feature>
<keyword evidence="2" id="KW-1003">Cell membrane</keyword>
<dbReference type="InterPro" id="IPR003838">
    <property type="entry name" value="ABC3_permease_C"/>
</dbReference>
<evidence type="ECO:0000256" key="5">
    <source>
        <dbReference type="ARBA" id="ARBA00023136"/>
    </source>
</evidence>
<feature type="transmembrane region" description="Helical" evidence="6">
    <location>
        <begin position="795"/>
        <end position="819"/>
    </location>
</feature>
<dbReference type="EMBL" id="UOFX01000081">
    <property type="protein sequence ID" value="VAX11136.1"/>
    <property type="molecule type" value="Genomic_DNA"/>
</dbReference>
<evidence type="ECO:0000259" key="7">
    <source>
        <dbReference type="Pfam" id="PF02687"/>
    </source>
</evidence>
<proteinExistence type="predicted"/>
<feature type="transmembrane region" description="Helical" evidence="6">
    <location>
        <begin position="257"/>
        <end position="276"/>
    </location>
</feature>
<keyword evidence="3 6" id="KW-0812">Transmembrane</keyword>
<evidence type="ECO:0000259" key="8">
    <source>
        <dbReference type="Pfam" id="PF12704"/>
    </source>
</evidence>
<feature type="transmembrane region" description="Helical" evidence="6">
    <location>
        <begin position="310"/>
        <end position="336"/>
    </location>
</feature>
<keyword evidence="5 6" id="KW-0472">Membrane</keyword>
<keyword evidence="4 6" id="KW-1133">Transmembrane helix</keyword>
<feature type="transmembrane region" description="Helical" evidence="6">
    <location>
        <begin position="20"/>
        <end position="40"/>
    </location>
</feature>
<feature type="domain" description="ABC3 transporter permease C-terminal" evidence="7">
    <location>
        <begin position="260"/>
        <end position="376"/>
    </location>
</feature>
<accession>A0A3B1AYH6</accession>
<feature type="transmembrane region" description="Helical" evidence="6">
    <location>
        <begin position="709"/>
        <end position="730"/>
    </location>
</feature>
<evidence type="ECO:0000256" key="4">
    <source>
        <dbReference type="ARBA" id="ARBA00022989"/>
    </source>
</evidence>